<name>A0AAT9LDH4_9FIRM</name>
<evidence type="ECO:0000259" key="7">
    <source>
        <dbReference type="PROSITE" id="PS50206"/>
    </source>
</evidence>
<keyword evidence="6" id="KW-0676">Redox-active center</keyword>
<evidence type="ECO:0000256" key="1">
    <source>
        <dbReference type="ARBA" id="ARBA00001974"/>
    </source>
</evidence>
<gene>
    <name evidence="8" type="ORF">IMF26_02535</name>
</gene>
<dbReference type="Pfam" id="PF00581">
    <property type="entry name" value="Rhodanese"/>
    <property type="match status" value="1"/>
</dbReference>
<dbReference type="PANTHER" id="PTHR43429">
    <property type="entry name" value="PYRIDINE NUCLEOTIDE-DISULFIDE OXIDOREDUCTASE DOMAIN-CONTAINING"/>
    <property type="match status" value="1"/>
</dbReference>
<sequence length="566" mass="61060">MSKKLVVIGGVAAGAKAAAKARREHPDWEIVVLEKGEDISYAGCGLPYFIGDVIKEREELVVRTPEYFKDAFNIDVLVHHEATRVDVDKKEVCAKDLVTGEEKVFPYDKLVIATGASPVKPRVPGIDLPGVFTLRTVSDAEGIRRALLPKDSPRGMKGVVVGGGMIGIEVAENLKLRGLDVTVVELTDQVLPGFDFEMARLVQKHMEEKGVRVLTGEKVESIEKGEDGKVATVITSQRRIPCDVVIWATGVRPDTSLPKGAGIELGPTGAIKVNENMETSVKDVFAVGDCAENVNLITQKPAWYPMGSTANKMGRIAALNLEPDRVLGEEGGAKTRPGLKGVLGTTVLKVFDMNAAKTGLSEAQARAEGFDVETVLVPANDRAHYYPGYRMIVTKLVADKKTGRILGAQVVGDGVVDKPIDIIVTAITLGARVEDLQNLDLAYAPPFSMAMSSTIVAANVMMNKLTGRVKGIDPVTLKRRLGDENLQIVDVRTPAEIVLGTIPGAIHIPLNELSSRCGELDRSKEQVLVCKVGLRAYLGSLILKNKGFENVKILDGGMTVWPYEIE</sequence>
<feature type="domain" description="Rhodanese" evidence="7">
    <location>
        <begin position="482"/>
        <end position="566"/>
    </location>
</feature>
<reference evidence="8" key="2">
    <citation type="journal article" date="2023" name="Biology">
        <title>Prokaryotic Life Associated with Coal-Fire Gas Vents Revealed by Metagenomics.</title>
        <authorList>
            <person name="Kadnikov V.V."/>
            <person name="Mardanov A.V."/>
            <person name="Beletsky A.V."/>
            <person name="Karnachuk O.V."/>
            <person name="Ravin N.V."/>
        </authorList>
    </citation>
    <scope>NUCLEOTIDE SEQUENCE</scope>
    <source>
        <strain evidence="8">Bu02</strain>
    </source>
</reference>
<dbReference type="SUPFAM" id="SSF55424">
    <property type="entry name" value="FAD/NAD-linked reductases, dimerisation (C-terminal) domain"/>
    <property type="match status" value="1"/>
</dbReference>
<dbReference type="InterPro" id="IPR001763">
    <property type="entry name" value="Rhodanese-like_dom"/>
</dbReference>
<dbReference type="SUPFAM" id="SSF52821">
    <property type="entry name" value="Rhodanese/Cell cycle control phosphatase"/>
    <property type="match status" value="1"/>
</dbReference>
<dbReference type="PRINTS" id="PR00368">
    <property type="entry name" value="FADPNR"/>
</dbReference>
<comment type="similarity">
    <text evidence="2">Belongs to the class-III pyridine nucleotide-disulfide oxidoreductase family.</text>
</comment>
<keyword evidence="4" id="KW-0274">FAD</keyword>
<dbReference type="InterPro" id="IPR004099">
    <property type="entry name" value="Pyr_nucl-diS_OxRdtase_dimer"/>
</dbReference>
<evidence type="ECO:0000256" key="3">
    <source>
        <dbReference type="ARBA" id="ARBA00022630"/>
    </source>
</evidence>
<evidence type="ECO:0000313" key="8">
    <source>
        <dbReference type="EMBL" id="QUL98968.1"/>
    </source>
</evidence>
<dbReference type="Gene3D" id="3.40.250.10">
    <property type="entry name" value="Rhodanese-like domain"/>
    <property type="match status" value="1"/>
</dbReference>
<dbReference type="InterPro" id="IPR023753">
    <property type="entry name" value="FAD/NAD-binding_dom"/>
</dbReference>
<dbReference type="Gene3D" id="3.50.50.60">
    <property type="entry name" value="FAD/NAD(P)-binding domain"/>
    <property type="match status" value="2"/>
</dbReference>
<dbReference type="SUPFAM" id="SSF51905">
    <property type="entry name" value="FAD/NAD(P)-binding domain"/>
    <property type="match status" value="1"/>
</dbReference>
<dbReference type="InterPro" id="IPR050260">
    <property type="entry name" value="FAD-bd_OxRdtase"/>
</dbReference>
<keyword evidence="5" id="KW-0560">Oxidoreductase</keyword>
<dbReference type="InterPro" id="IPR016156">
    <property type="entry name" value="FAD/NAD-linked_Rdtase_dimer_sf"/>
</dbReference>
<dbReference type="PROSITE" id="PS50206">
    <property type="entry name" value="RHODANESE_3"/>
    <property type="match status" value="1"/>
</dbReference>
<evidence type="ECO:0000256" key="6">
    <source>
        <dbReference type="ARBA" id="ARBA00023284"/>
    </source>
</evidence>
<dbReference type="InterPro" id="IPR036188">
    <property type="entry name" value="FAD/NAD-bd_sf"/>
</dbReference>
<dbReference type="PRINTS" id="PR00411">
    <property type="entry name" value="PNDRDTASEI"/>
</dbReference>
<dbReference type="KEGG" id="fcz:IMF26_02535"/>
<dbReference type="SMART" id="SM00450">
    <property type="entry name" value="RHOD"/>
    <property type="match status" value="1"/>
</dbReference>
<keyword evidence="3" id="KW-0285">Flavoprotein</keyword>
<comment type="cofactor">
    <cofactor evidence="1">
        <name>FAD</name>
        <dbReference type="ChEBI" id="CHEBI:57692"/>
    </cofactor>
</comment>
<evidence type="ECO:0000256" key="4">
    <source>
        <dbReference type="ARBA" id="ARBA00022827"/>
    </source>
</evidence>
<proteinExistence type="inferred from homology"/>
<dbReference type="InterPro" id="IPR036873">
    <property type="entry name" value="Rhodanese-like_dom_sf"/>
</dbReference>
<reference evidence="8" key="1">
    <citation type="submission" date="2020-10" db="EMBL/GenBank/DDBJ databases">
        <authorList>
            <person name="Kadnikov V."/>
            <person name="Beletsky A.V."/>
            <person name="Mardanov A.V."/>
            <person name="Karnachuk O.V."/>
            <person name="Ravin N.V."/>
        </authorList>
    </citation>
    <scope>NUCLEOTIDE SEQUENCE</scope>
    <source>
        <strain evidence="8">Bu02</strain>
    </source>
</reference>
<dbReference type="GO" id="GO:0016491">
    <property type="term" value="F:oxidoreductase activity"/>
    <property type="evidence" value="ECO:0007669"/>
    <property type="project" value="UniProtKB-KW"/>
</dbReference>
<dbReference type="EMBL" id="CP062796">
    <property type="protein sequence ID" value="QUL98968.1"/>
    <property type="molecule type" value="Genomic_DNA"/>
</dbReference>
<accession>A0AAT9LDH4</accession>
<dbReference type="AlphaFoldDB" id="A0AAT9LDH4"/>
<organism evidence="8">
    <name type="scientific">Candidatus Fermentithermobacillus carboniphilus</name>
    <dbReference type="NCBI Taxonomy" id="3085328"/>
    <lineage>
        <taxon>Bacteria</taxon>
        <taxon>Bacillati</taxon>
        <taxon>Bacillota</taxon>
        <taxon>Candidatus Fermentithermobacillia</taxon>
        <taxon>Candidatus Fermentithermobacillales</taxon>
        <taxon>Candidatus Fermentithermobacillaceae</taxon>
        <taxon>Candidatus Fermentithermobacillus</taxon>
    </lineage>
</organism>
<protein>
    <submittedName>
        <fullName evidence="8">FAD-dependent oxidoreductase</fullName>
    </submittedName>
</protein>
<dbReference type="PANTHER" id="PTHR43429:SF1">
    <property type="entry name" value="NAD(P)H SULFUR OXIDOREDUCTASE (COA-DEPENDENT)"/>
    <property type="match status" value="1"/>
</dbReference>
<dbReference type="Pfam" id="PF07992">
    <property type="entry name" value="Pyr_redox_2"/>
    <property type="match status" value="1"/>
</dbReference>
<evidence type="ECO:0000256" key="5">
    <source>
        <dbReference type="ARBA" id="ARBA00023002"/>
    </source>
</evidence>
<evidence type="ECO:0000256" key="2">
    <source>
        <dbReference type="ARBA" id="ARBA00009130"/>
    </source>
</evidence>
<dbReference type="Pfam" id="PF02852">
    <property type="entry name" value="Pyr_redox_dim"/>
    <property type="match status" value="1"/>
</dbReference>